<keyword evidence="3" id="KW-0677">Repeat</keyword>
<protein>
    <recommendedName>
        <fullName evidence="7">Ran GTPase-activating protein</fullName>
    </recommendedName>
</protein>
<proteinExistence type="predicted"/>
<evidence type="ECO:0000256" key="1">
    <source>
        <dbReference type="ARBA" id="ARBA00022468"/>
    </source>
</evidence>
<feature type="region of interest" description="Disordered" evidence="4">
    <location>
        <begin position="353"/>
        <end position="377"/>
    </location>
</feature>
<keyword evidence="1" id="KW-0343">GTPase activation</keyword>
<gene>
    <name evidence="5" type="primary">Dwil\GK27725</name>
    <name evidence="5" type="ORF">Dwil_GK27725</name>
</gene>
<dbReference type="SMART" id="SM00368">
    <property type="entry name" value="LRR_RI"/>
    <property type="match status" value="9"/>
</dbReference>
<dbReference type="GO" id="GO:0005096">
    <property type="term" value="F:GTPase activator activity"/>
    <property type="evidence" value="ECO:0007669"/>
    <property type="project" value="UniProtKB-KW"/>
</dbReference>
<dbReference type="Gene3D" id="3.80.10.10">
    <property type="entry name" value="Ribonuclease Inhibitor"/>
    <property type="match status" value="1"/>
</dbReference>
<dbReference type="KEGG" id="dwi:26529727"/>
<dbReference type="GO" id="GO:0031267">
    <property type="term" value="F:small GTPase binding"/>
    <property type="evidence" value="ECO:0007669"/>
    <property type="project" value="TreeGrafter"/>
</dbReference>
<dbReference type="PANTHER" id="PTHR24113:SF12">
    <property type="entry name" value="RAN GTPASE-ACTIVATING PROTEIN 1"/>
    <property type="match status" value="1"/>
</dbReference>
<evidence type="ECO:0000256" key="4">
    <source>
        <dbReference type="SAM" id="MobiDB-lite"/>
    </source>
</evidence>
<dbReference type="AlphaFoldDB" id="A0A0Q9WRY9"/>
<dbReference type="SMR" id="A0A0Q9WRY9"/>
<reference evidence="5 6" key="1">
    <citation type="journal article" date="2007" name="Nature">
        <title>Evolution of genes and genomes on the Drosophila phylogeny.</title>
        <authorList>
            <consortium name="Drosophila 12 Genomes Consortium"/>
            <person name="Clark A.G."/>
            <person name="Eisen M.B."/>
            <person name="Smith D.R."/>
            <person name="Bergman C.M."/>
            <person name="Oliver B."/>
            <person name="Markow T.A."/>
            <person name="Kaufman T.C."/>
            <person name="Kellis M."/>
            <person name="Gelbart W."/>
            <person name="Iyer V.N."/>
            <person name="Pollard D.A."/>
            <person name="Sackton T.B."/>
            <person name="Larracuente A.M."/>
            <person name="Singh N.D."/>
            <person name="Abad J.P."/>
            <person name="Abt D.N."/>
            <person name="Adryan B."/>
            <person name="Aguade M."/>
            <person name="Akashi H."/>
            <person name="Anderson W.W."/>
            <person name="Aquadro C.F."/>
            <person name="Ardell D.H."/>
            <person name="Arguello R."/>
            <person name="Artieri C.G."/>
            <person name="Barbash D.A."/>
            <person name="Barker D."/>
            <person name="Barsanti P."/>
            <person name="Batterham P."/>
            <person name="Batzoglou S."/>
            <person name="Begun D."/>
            <person name="Bhutkar A."/>
            <person name="Blanco E."/>
            <person name="Bosak S.A."/>
            <person name="Bradley R.K."/>
            <person name="Brand A.D."/>
            <person name="Brent M.R."/>
            <person name="Brooks A.N."/>
            <person name="Brown R.H."/>
            <person name="Butlin R.K."/>
            <person name="Caggese C."/>
            <person name="Calvi B.R."/>
            <person name="Bernardo de Carvalho A."/>
            <person name="Caspi A."/>
            <person name="Castrezana S."/>
            <person name="Celniker S.E."/>
            <person name="Chang J.L."/>
            <person name="Chapple C."/>
            <person name="Chatterji S."/>
            <person name="Chinwalla A."/>
            <person name="Civetta A."/>
            <person name="Clifton S.W."/>
            <person name="Comeron J.M."/>
            <person name="Costello J.C."/>
            <person name="Coyne J.A."/>
            <person name="Daub J."/>
            <person name="David R.G."/>
            <person name="Delcher A.L."/>
            <person name="Delehaunty K."/>
            <person name="Do C.B."/>
            <person name="Ebling H."/>
            <person name="Edwards K."/>
            <person name="Eickbush T."/>
            <person name="Evans J.D."/>
            <person name="Filipski A."/>
            <person name="Findeiss S."/>
            <person name="Freyhult E."/>
            <person name="Fulton L."/>
            <person name="Fulton R."/>
            <person name="Garcia A.C."/>
            <person name="Gardiner A."/>
            <person name="Garfield D.A."/>
            <person name="Garvin B.E."/>
            <person name="Gibson G."/>
            <person name="Gilbert D."/>
            <person name="Gnerre S."/>
            <person name="Godfrey J."/>
            <person name="Good R."/>
            <person name="Gotea V."/>
            <person name="Gravely B."/>
            <person name="Greenberg A.J."/>
            <person name="Griffiths-Jones S."/>
            <person name="Gross S."/>
            <person name="Guigo R."/>
            <person name="Gustafson E.A."/>
            <person name="Haerty W."/>
            <person name="Hahn M.W."/>
            <person name="Halligan D.L."/>
            <person name="Halpern A.L."/>
            <person name="Halter G.M."/>
            <person name="Han M.V."/>
            <person name="Heger A."/>
            <person name="Hillier L."/>
            <person name="Hinrichs A.S."/>
            <person name="Holmes I."/>
            <person name="Hoskins R.A."/>
            <person name="Hubisz M.J."/>
            <person name="Hultmark D."/>
            <person name="Huntley M.A."/>
            <person name="Jaffe D.B."/>
            <person name="Jagadeeshan S."/>
            <person name="Jeck W.R."/>
            <person name="Johnson J."/>
            <person name="Jones C.D."/>
            <person name="Jordan W.C."/>
            <person name="Karpen G.H."/>
            <person name="Kataoka E."/>
            <person name="Keightley P.D."/>
            <person name="Kheradpour P."/>
            <person name="Kirkness E.F."/>
            <person name="Koerich L.B."/>
            <person name="Kristiansen K."/>
            <person name="Kudrna D."/>
            <person name="Kulathinal R.J."/>
            <person name="Kumar S."/>
            <person name="Kwok R."/>
            <person name="Lander E."/>
            <person name="Langley C.H."/>
            <person name="Lapoint R."/>
            <person name="Lazzaro B.P."/>
            <person name="Lee S.J."/>
            <person name="Levesque L."/>
            <person name="Li R."/>
            <person name="Lin C.F."/>
            <person name="Lin M.F."/>
            <person name="Lindblad-Toh K."/>
            <person name="Llopart A."/>
            <person name="Long M."/>
            <person name="Low L."/>
            <person name="Lozovsky E."/>
            <person name="Lu J."/>
            <person name="Luo M."/>
            <person name="Machado C.A."/>
            <person name="Makalowski W."/>
            <person name="Marzo M."/>
            <person name="Matsuda M."/>
            <person name="Matzkin L."/>
            <person name="McAllister B."/>
            <person name="McBride C.S."/>
            <person name="McKernan B."/>
            <person name="McKernan K."/>
            <person name="Mendez-Lago M."/>
            <person name="Minx P."/>
            <person name="Mollenhauer M.U."/>
            <person name="Montooth K."/>
            <person name="Mount S.M."/>
            <person name="Mu X."/>
            <person name="Myers E."/>
            <person name="Negre B."/>
            <person name="Newfeld S."/>
            <person name="Nielsen R."/>
            <person name="Noor M.A."/>
            <person name="O'Grady P."/>
            <person name="Pachter L."/>
            <person name="Papaceit M."/>
            <person name="Parisi M.J."/>
            <person name="Parisi M."/>
            <person name="Parts L."/>
            <person name="Pedersen J.S."/>
            <person name="Pesole G."/>
            <person name="Phillippy A.M."/>
            <person name="Ponting C.P."/>
            <person name="Pop M."/>
            <person name="Porcelli D."/>
            <person name="Powell J.R."/>
            <person name="Prohaska S."/>
            <person name="Pruitt K."/>
            <person name="Puig M."/>
            <person name="Quesneville H."/>
            <person name="Ram K.R."/>
            <person name="Rand D."/>
            <person name="Rasmussen M.D."/>
            <person name="Reed L.K."/>
            <person name="Reenan R."/>
            <person name="Reily A."/>
            <person name="Remington K.A."/>
            <person name="Rieger T.T."/>
            <person name="Ritchie M.G."/>
            <person name="Robin C."/>
            <person name="Rogers Y.H."/>
            <person name="Rohde C."/>
            <person name="Rozas J."/>
            <person name="Rubenfield M.J."/>
            <person name="Ruiz A."/>
            <person name="Russo S."/>
            <person name="Salzberg S.L."/>
            <person name="Sanchez-Gracia A."/>
            <person name="Saranga D.J."/>
            <person name="Sato H."/>
            <person name="Schaeffer S.W."/>
            <person name="Schatz M.C."/>
            <person name="Schlenke T."/>
            <person name="Schwartz R."/>
            <person name="Segarra C."/>
            <person name="Singh R.S."/>
            <person name="Sirot L."/>
            <person name="Sirota M."/>
            <person name="Sisneros N.B."/>
            <person name="Smith C.D."/>
            <person name="Smith T.F."/>
            <person name="Spieth J."/>
            <person name="Stage D.E."/>
            <person name="Stark A."/>
            <person name="Stephan W."/>
            <person name="Strausberg R.L."/>
            <person name="Strempel S."/>
            <person name="Sturgill D."/>
            <person name="Sutton G."/>
            <person name="Sutton G.G."/>
            <person name="Tao W."/>
            <person name="Teichmann S."/>
            <person name="Tobari Y.N."/>
            <person name="Tomimura Y."/>
            <person name="Tsolas J.M."/>
            <person name="Valente V.L."/>
            <person name="Venter E."/>
            <person name="Venter J.C."/>
            <person name="Vicario S."/>
            <person name="Vieira F.G."/>
            <person name="Vilella A.J."/>
            <person name="Villasante A."/>
            <person name="Walenz B."/>
            <person name="Wang J."/>
            <person name="Wasserman M."/>
            <person name="Watts T."/>
            <person name="Wilson D."/>
            <person name="Wilson R.K."/>
            <person name="Wing R.A."/>
            <person name="Wolfner M.F."/>
            <person name="Wong A."/>
            <person name="Wong G.K."/>
            <person name="Wu C.I."/>
            <person name="Wu G."/>
            <person name="Yamamoto D."/>
            <person name="Yang H.P."/>
            <person name="Yang S.P."/>
            <person name="Yorke J.A."/>
            <person name="Yoshida K."/>
            <person name="Zdobnov E."/>
            <person name="Zhang P."/>
            <person name="Zhang Y."/>
            <person name="Zimin A.V."/>
            <person name="Baldwin J."/>
            <person name="Abdouelleil A."/>
            <person name="Abdulkadir J."/>
            <person name="Abebe A."/>
            <person name="Abera B."/>
            <person name="Abreu J."/>
            <person name="Acer S.C."/>
            <person name="Aftuck L."/>
            <person name="Alexander A."/>
            <person name="An P."/>
            <person name="Anderson E."/>
            <person name="Anderson S."/>
            <person name="Arachi H."/>
            <person name="Azer M."/>
            <person name="Bachantsang P."/>
            <person name="Barry A."/>
            <person name="Bayul T."/>
            <person name="Berlin A."/>
            <person name="Bessette D."/>
            <person name="Bloom T."/>
            <person name="Blye J."/>
            <person name="Boguslavskiy L."/>
            <person name="Bonnet C."/>
            <person name="Boukhgalter B."/>
            <person name="Bourzgui I."/>
            <person name="Brown A."/>
            <person name="Cahill P."/>
            <person name="Channer S."/>
            <person name="Cheshatsang Y."/>
            <person name="Chuda L."/>
            <person name="Citroen M."/>
            <person name="Collymore A."/>
            <person name="Cooke P."/>
            <person name="Costello M."/>
            <person name="D'Aco K."/>
            <person name="Daza R."/>
            <person name="De Haan G."/>
            <person name="DeGray S."/>
            <person name="DeMaso C."/>
            <person name="Dhargay N."/>
            <person name="Dooley K."/>
            <person name="Dooley E."/>
            <person name="Doricent M."/>
            <person name="Dorje P."/>
            <person name="Dorjee K."/>
            <person name="Dupes A."/>
            <person name="Elong R."/>
            <person name="Falk J."/>
            <person name="Farina A."/>
            <person name="Faro S."/>
            <person name="Ferguson D."/>
            <person name="Fisher S."/>
            <person name="Foley C.D."/>
            <person name="Franke A."/>
            <person name="Friedrich D."/>
            <person name="Gadbois L."/>
            <person name="Gearin G."/>
            <person name="Gearin C.R."/>
            <person name="Giannoukos G."/>
            <person name="Goode T."/>
            <person name="Graham J."/>
            <person name="Grandbois E."/>
            <person name="Grewal S."/>
            <person name="Gyaltsen K."/>
            <person name="Hafez N."/>
            <person name="Hagos B."/>
            <person name="Hall J."/>
            <person name="Henson C."/>
            <person name="Hollinger A."/>
            <person name="Honan T."/>
            <person name="Huard M.D."/>
            <person name="Hughes L."/>
            <person name="Hurhula B."/>
            <person name="Husby M.E."/>
            <person name="Kamat A."/>
            <person name="Kanga B."/>
            <person name="Kashin S."/>
            <person name="Khazanovich D."/>
            <person name="Kisner P."/>
            <person name="Lance K."/>
            <person name="Lara M."/>
            <person name="Lee W."/>
            <person name="Lennon N."/>
            <person name="Letendre F."/>
            <person name="LeVine R."/>
            <person name="Lipovsky A."/>
            <person name="Liu X."/>
            <person name="Liu J."/>
            <person name="Liu S."/>
            <person name="Lokyitsang T."/>
            <person name="Lokyitsang Y."/>
            <person name="Lubonja R."/>
            <person name="Lui A."/>
            <person name="MacDonald P."/>
            <person name="Magnisalis V."/>
            <person name="Maru K."/>
            <person name="Matthews C."/>
            <person name="McCusker W."/>
            <person name="McDonough S."/>
            <person name="Mehta T."/>
            <person name="Meldrim J."/>
            <person name="Meneus L."/>
            <person name="Mihai O."/>
            <person name="Mihalev A."/>
            <person name="Mihova T."/>
            <person name="Mittelman R."/>
            <person name="Mlenga V."/>
            <person name="Montmayeur A."/>
            <person name="Mulrain L."/>
            <person name="Navidi A."/>
            <person name="Naylor J."/>
            <person name="Negash T."/>
            <person name="Nguyen T."/>
            <person name="Nguyen N."/>
            <person name="Nicol R."/>
            <person name="Norbu C."/>
            <person name="Norbu N."/>
            <person name="Novod N."/>
            <person name="O'Neill B."/>
            <person name="Osman S."/>
            <person name="Markiewicz E."/>
            <person name="Oyono O.L."/>
            <person name="Patti C."/>
            <person name="Phunkhang P."/>
            <person name="Pierre F."/>
            <person name="Priest M."/>
            <person name="Raghuraman S."/>
            <person name="Rege F."/>
            <person name="Reyes R."/>
            <person name="Rise C."/>
            <person name="Rogov P."/>
            <person name="Ross K."/>
            <person name="Ryan E."/>
            <person name="Settipalli S."/>
            <person name="Shea T."/>
            <person name="Sherpa N."/>
            <person name="Shi L."/>
            <person name="Shih D."/>
            <person name="Sparrow T."/>
            <person name="Spaulding J."/>
            <person name="Stalker J."/>
            <person name="Stange-Thomann N."/>
            <person name="Stavropoulos S."/>
            <person name="Stone C."/>
            <person name="Strader C."/>
            <person name="Tesfaye S."/>
            <person name="Thomson T."/>
            <person name="Thoulutsang Y."/>
            <person name="Thoulutsang D."/>
            <person name="Topham K."/>
            <person name="Topping I."/>
            <person name="Tsamla T."/>
            <person name="Vassiliev H."/>
            <person name="Vo A."/>
            <person name="Wangchuk T."/>
            <person name="Wangdi T."/>
            <person name="Weiand M."/>
            <person name="Wilkinson J."/>
            <person name="Wilson A."/>
            <person name="Yadav S."/>
            <person name="Young G."/>
            <person name="Yu Q."/>
            <person name="Zembek L."/>
            <person name="Zhong D."/>
            <person name="Zimmer A."/>
            <person name="Zwirko Z."/>
            <person name="Jaffe D.B."/>
            <person name="Alvarez P."/>
            <person name="Brockman W."/>
            <person name="Butler J."/>
            <person name="Chin C."/>
            <person name="Gnerre S."/>
            <person name="Grabherr M."/>
            <person name="Kleber M."/>
            <person name="Mauceli E."/>
            <person name="MacCallum I."/>
        </authorList>
    </citation>
    <scope>NUCLEOTIDE SEQUENCE [LARGE SCALE GENOMIC DNA]</scope>
    <source>
        <strain evidence="6">Tucson 14030-0811.24</strain>
    </source>
</reference>
<accession>A0A0Q9WRY9</accession>
<dbReference type="OrthoDB" id="184583at2759"/>
<evidence type="ECO:0000256" key="3">
    <source>
        <dbReference type="ARBA" id="ARBA00022737"/>
    </source>
</evidence>
<dbReference type="STRING" id="7260.A0A0Q9WRY9"/>
<dbReference type="GO" id="GO:0006913">
    <property type="term" value="P:nucleocytoplasmic transport"/>
    <property type="evidence" value="ECO:0007669"/>
    <property type="project" value="TreeGrafter"/>
</dbReference>
<evidence type="ECO:0000313" key="5">
    <source>
        <dbReference type="EMBL" id="KRF98896.1"/>
    </source>
</evidence>
<evidence type="ECO:0008006" key="7">
    <source>
        <dbReference type="Google" id="ProtNLM"/>
    </source>
</evidence>
<dbReference type="GO" id="GO:0048471">
    <property type="term" value="C:perinuclear region of cytoplasm"/>
    <property type="evidence" value="ECO:0007669"/>
    <property type="project" value="TreeGrafter"/>
</dbReference>
<dbReference type="Proteomes" id="UP000007798">
    <property type="component" value="Unassembled WGS sequence"/>
</dbReference>
<dbReference type="GO" id="GO:0005634">
    <property type="term" value="C:nucleus"/>
    <property type="evidence" value="ECO:0007669"/>
    <property type="project" value="TreeGrafter"/>
</dbReference>
<evidence type="ECO:0000256" key="2">
    <source>
        <dbReference type="ARBA" id="ARBA00022614"/>
    </source>
</evidence>
<dbReference type="PANTHER" id="PTHR24113">
    <property type="entry name" value="RAN GTPASE-ACTIVATING PROTEIN 1"/>
    <property type="match status" value="1"/>
</dbReference>
<dbReference type="SUPFAM" id="SSF52047">
    <property type="entry name" value="RNI-like"/>
    <property type="match status" value="1"/>
</dbReference>
<dbReference type="InParanoid" id="A0A0Q9WRY9"/>
<dbReference type="CDD" id="cd00116">
    <property type="entry name" value="LRR_RI"/>
    <property type="match status" value="1"/>
</dbReference>
<dbReference type="Pfam" id="PF13516">
    <property type="entry name" value="LRR_6"/>
    <property type="match status" value="5"/>
</dbReference>
<keyword evidence="6" id="KW-1185">Reference proteome</keyword>
<dbReference type="InterPro" id="IPR032675">
    <property type="entry name" value="LRR_dom_sf"/>
</dbReference>
<dbReference type="GO" id="GO:0005829">
    <property type="term" value="C:cytosol"/>
    <property type="evidence" value="ECO:0007669"/>
    <property type="project" value="TreeGrafter"/>
</dbReference>
<evidence type="ECO:0000313" key="6">
    <source>
        <dbReference type="Proteomes" id="UP000007798"/>
    </source>
</evidence>
<dbReference type="InterPro" id="IPR027038">
    <property type="entry name" value="RanGap"/>
</dbReference>
<dbReference type="InterPro" id="IPR001611">
    <property type="entry name" value="Leu-rich_rpt"/>
</dbReference>
<dbReference type="EMBL" id="CH963925">
    <property type="protein sequence ID" value="KRF98896.1"/>
    <property type="molecule type" value="Genomic_DNA"/>
</dbReference>
<name>A0A0Q9WRY9_DROWI</name>
<keyword evidence="2" id="KW-0433">Leucine-rich repeat</keyword>
<sequence length="377" mass="41226">MEKYIFDKTDANLIKYDGISLLEKNYIWDTSGQVQNVVDALKTQKVVNYLELEGNTLGVEAAKAIGEALESHPELQKALWKNLFTSRGRLEVPLALEHLCSGLIKAKAQLTVLDLSYNVLGPNGMSSLGTLMRSPVCYSLQELHLNNCGLGPLGGSMLSSALLALHSNAQKAGSPLQLRVFVCGHNCLQDFGATALARTFKALRTLEQIVLMHNDIRYEGVKYLADSFKANTHLKVINMNDNNFGVNGAAKMAEAFEETPFLREINLGDCLITTEGAYHIADSLEECNDDLAVIDLSFNDLTCDGGLVILSALQAKPKLTYLNLDGNCFGREGRALIIDLMAQSVNASALQPLDEDCSEAEHEDDDKEADEDDAFYA</sequence>
<organism evidence="5 6">
    <name type="scientific">Drosophila willistoni</name>
    <name type="common">Fruit fly</name>
    <dbReference type="NCBI Taxonomy" id="7260"/>
    <lineage>
        <taxon>Eukaryota</taxon>
        <taxon>Metazoa</taxon>
        <taxon>Ecdysozoa</taxon>
        <taxon>Arthropoda</taxon>
        <taxon>Hexapoda</taxon>
        <taxon>Insecta</taxon>
        <taxon>Pterygota</taxon>
        <taxon>Neoptera</taxon>
        <taxon>Endopterygota</taxon>
        <taxon>Diptera</taxon>
        <taxon>Brachycera</taxon>
        <taxon>Muscomorpha</taxon>
        <taxon>Ephydroidea</taxon>
        <taxon>Drosophilidae</taxon>
        <taxon>Drosophila</taxon>
        <taxon>Sophophora</taxon>
    </lineage>
</organism>